<keyword evidence="2" id="KW-1185">Reference proteome</keyword>
<protein>
    <recommendedName>
        <fullName evidence="3">Nucleotide-diphospho-sugar transferase domain-containing protein</fullName>
    </recommendedName>
</protein>
<comment type="caution">
    <text evidence="1">The sequence shown here is derived from an EMBL/GenBank/DDBJ whole genome shotgun (WGS) entry which is preliminary data.</text>
</comment>
<evidence type="ECO:0000313" key="2">
    <source>
        <dbReference type="Proteomes" id="UP001445335"/>
    </source>
</evidence>
<sequence length="264" mass="29253">MVHLLSVLPHSTAFLSLYESGSSDSSGEWLELLRALTIALDVPHRIVVAWPAERTVFLNDVFFCAHEVVRLLQHDADIDSALLGFYDIWVARDTNGSLFLKEAPYVAEPSALQRISLGLPFPVRCCWNGLVVLNTSPFLHHGTRVRGHKEGECAASECSLLCNDFLRLGFRRMLVDPGVRQAYNQRDAADAYKATYVPGIPHTIWADVAAAPSIDWQAAPLRAHYQCCGLPAGHDMVDFGKDCAWDSYAPAAHNRTGILAWRDP</sequence>
<name>A0AAW1R0U6_9CHLO</name>
<dbReference type="PANTHER" id="PTHR34144">
    <property type="entry name" value="CHROMOSOME 8, WHOLE GENOME SHOTGUN SEQUENCE"/>
    <property type="match status" value="1"/>
</dbReference>
<dbReference type="AlphaFoldDB" id="A0AAW1R0U6"/>
<dbReference type="InterPro" id="IPR021047">
    <property type="entry name" value="Mannosyltransferase_CMT1"/>
</dbReference>
<dbReference type="Pfam" id="PF11735">
    <property type="entry name" value="CAP59_mtransfer"/>
    <property type="match status" value="1"/>
</dbReference>
<reference evidence="1 2" key="1">
    <citation type="journal article" date="2024" name="Nat. Commun.">
        <title>Phylogenomics reveals the evolutionary origins of lichenization in chlorophyte algae.</title>
        <authorList>
            <person name="Puginier C."/>
            <person name="Libourel C."/>
            <person name="Otte J."/>
            <person name="Skaloud P."/>
            <person name="Haon M."/>
            <person name="Grisel S."/>
            <person name="Petersen M."/>
            <person name="Berrin J.G."/>
            <person name="Delaux P.M."/>
            <person name="Dal Grande F."/>
            <person name="Keller J."/>
        </authorList>
    </citation>
    <scope>NUCLEOTIDE SEQUENCE [LARGE SCALE GENOMIC DNA]</scope>
    <source>
        <strain evidence="1 2">SAG 245.80</strain>
    </source>
</reference>
<accession>A0AAW1R0U6</accession>
<evidence type="ECO:0008006" key="3">
    <source>
        <dbReference type="Google" id="ProtNLM"/>
    </source>
</evidence>
<evidence type="ECO:0000313" key="1">
    <source>
        <dbReference type="EMBL" id="KAK9827326.1"/>
    </source>
</evidence>
<organism evidence="1 2">
    <name type="scientific">Elliptochloris bilobata</name>
    <dbReference type="NCBI Taxonomy" id="381761"/>
    <lineage>
        <taxon>Eukaryota</taxon>
        <taxon>Viridiplantae</taxon>
        <taxon>Chlorophyta</taxon>
        <taxon>core chlorophytes</taxon>
        <taxon>Trebouxiophyceae</taxon>
        <taxon>Trebouxiophyceae incertae sedis</taxon>
        <taxon>Elliptochloris clade</taxon>
        <taxon>Elliptochloris</taxon>
    </lineage>
</organism>
<gene>
    <name evidence="1" type="ORF">WJX81_005222</name>
</gene>
<dbReference type="EMBL" id="JALJOU010000059">
    <property type="protein sequence ID" value="KAK9827326.1"/>
    <property type="molecule type" value="Genomic_DNA"/>
</dbReference>
<proteinExistence type="predicted"/>
<dbReference type="Proteomes" id="UP001445335">
    <property type="component" value="Unassembled WGS sequence"/>
</dbReference>
<dbReference type="PANTHER" id="PTHR34144:SF7">
    <property type="entry name" value="EXPORT PROTEIN (CAP59), PUTATIVE (AFU_ORTHOLOGUE AFUA_7G05020)-RELATED"/>
    <property type="match status" value="1"/>
</dbReference>